<protein>
    <recommendedName>
        <fullName evidence="4">Membrane protein YkvI</fullName>
    </recommendedName>
</protein>
<feature type="transmembrane region" description="Helical" evidence="1">
    <location>
        <begin position="90"/>
        <end position="115"/>
    </location>
</feature>
<dbReference type="Proteomes" id="UP000287361">
    <property type="component" value="Unassembled WGS sequence"/>
</dbReference>
<sequence>MSILTSKRFQKYFVPGIVFQSCVIAGGYGTGRELVEYFMGYGPKGGLLGMCIVSLLVWSLICAISFMFAQIFKKYDYKSFMKELMGPGWVVFEIAYICFIVIVLAVVSASAGSILHELFGLNKWIGIIGMSVAVFALVMNGSSLIEKVLSLWSFVLYGVYILFLILVFANFSGQIGHNIASVPVTGNWAIGGFQYSFYNLAIIIAVLYTIKHSDTPKDAAIAGVLSGFIGILPGIILFIAMCGFYPTIIEQELPVDYILTQMNMPWLRYIFQIVLFGTLIETGSGLIYSITDRIAEAFKNKGQEVPKWSTPVVAVILLVGTTAISSFGLTGLIAKGYGTLAWVMFIVYVIPILTLGIYKISKAKKN</sequence>
<feature type="transmembrane region" description="Helical" evidence="1">
    <location>
        <begin position="12"/>
        <end position="31"/>
    </location>
</feature>
<dbReference type="PROSITE" id="PS51257">
    <property type="entry name" value="PROKAR_LIPOPROTEIN"/>
    <property type="match status" value="1"/>
</dbReference>
<dbReference type="AlphaFoldDB" id="A0A401LDS1"/>
<keyword evidence="1" id="KW-0812">Transmembrane</keyword>
<feature type="transmembrane region" description="Helical" evidence="1">
    <location>
        <begin position="121"/>
        <end position="139"/>
    </location>
</feature>
<dbReference type="PANTHER" id="PTHR37814:SF1">
    <property type="entry name" value="MEMBRANE PROTEIN"/>
    <property type="match status" value="1"/>
</dbReference>
<dbReference type="EMBL" id="BHVZ01000002">
    <property type="protein sequence ID" value="GCB29736.1"/>
    <property type="molecule type" value="Genomic_DNA"/>
</dbReference>
<dbReference type="OrthoDB" id="4424890at2"/>
<accession>A0A401LDS1</accession>
<name>A0A401LDS1_9FIRM</name>
<feature type="transmembrane region" description="Helical" evidence="1">
    <location>
        <begin position="269"/>
        <end position="291"/>
    </location>
</feature>
<feature type="transmembrane region" description="Helical" evidence="1">
    <location>
        <begin position="340"/>
        <end position="358"/>
    </location>
</feature>
<evidence type="ECO:0000256" key="1">
    <source>
        <dbReference type="SAM" id="Phobius"/>
    </source>
</evidence>
<evidence type="ECO:0000313" key="2">
    <source>
        <dbReference type="EMBL" id="GCB29736.1"/>
    </source>
</evidence>
<feature type="transmembrane region" description="Helical" evidence="1">
    <location>
        <begin position="151"/>
        <end position="172"/>
    </location>
</feature>
<evidence type="ECO:0000313" key="3">
    <source>
        <dbReference type="Proteomes" id="UP000287361"/>
    </source>
</evidence>
<keyword evidence="3" id="KW-1185">Reference proteome</keyword>
<keyword evidence="1" id="KW-1133">Transmembrane helix</keyword>
<organism evidence="2 3">
    <name type="scientific">Anaerotignum faecicola</name>
    <dbReference type="NCBI Taxonomy" id="2358141"/>
    <lineage>
        <taxon>Bacteria</taxon>
        <taxon>Bacillati</taxon>
        <taxon>Bacillota</taxon>
        <taxon>Clostridia</taxon>
        <taxon>Lachnospirales</taxon>
        <taxon>Anaerotignaceae</taxon>
        <taxon>Anaerotignum</taxon>
    </lineage>
</organism>
<dbReference type="PANTHER" id="PTHR37814">
    <property type="entry name" value="CONSERVED MEMBRANE PROTEIN"/>
    <property type="match status" value="1"/>
</dbReference>
<feature type="transmembrane region" description="Helical" evidence="1">
    <location>
        <begin position="312"/>
        <end position="334"/>
    </location>
</feature>
<dbReference type="InterPro" id="IPR038728">
    <property type="entry name" value="YkvI-like"/>
</dbReference>
<proteinExistence type="predicted"/>
<keyword evidence="1" id="KW-0472">Membrane</keyword>
<reference evidence="2 3" key="1">
    <citation type="submission" date="2018-10" db="EMBL/GenBank/DDBJ databases">
        <title>Draft Genome Sequence of Anaerotignum sp. KCTC 15736.</title>
        <authorList>
            <person name="Choi S.H."/>
            <person name="Kim J.S."/>
            <person name="Kang S.W."/>
            <person name="Lee J.S."/>
            <person name="Park S.H."/>
        </authorList>
    </citation>
    <scope>NUCLEOTIDE SEQUENCE [LARGE SCALE GENOMIC DNA]</scope>
    <source>
        <strain evidence="2 3">KCTC 15736</strain>
    </source>
</reference>
<dbReference type="Gene3D" id="1.20.1740.10">
    <property type="entry name" value="Amino acid/polyamine transporter I"/>
    <property type="match status" value="1"/>
</dbReference>
<evidence type="ECO:0008006" key="4">
    <source>
        <dbReference type="Google" id="ProtNLM"/>
    </source>
</evidence>
<gene>
    <name evidence="2" type="ORF">KGMB03357_13970</name>
</gene>
<comment type="caution">
    <text evidence="2">The sequence shown here is derived from an EMBL/GenBank/DDBJ whole genome shotgun (WGS) entry which is preliminary data.</text>
</comment>
<feature type="transmembrane region" description="Helical" evidence="1">
    <location>
        <begin position="222"/>
        <end position="249"/>
    </location>
</feature>
<feature type="transmembrane region" description="Helical" evidence="1">
    <location>
        <begin position="192"/>
        <end position="210"/>
    </location>
</feature>
<feature type="transmembrane region" description="Helical" evidence="1">
    <location>
        <begin position="46"/>
        <end position="69"/>
    </location>
</feature>